<feature type="transmembrane region" description="Helical" evidence="1">
    <location>
        <begin position="135"/>
        <end position="159"/>
    </location>
</feature>
<feature type="transmembrane region" description="Helical" evidence="1">
    <location>
        <begin position="74"/>
        <end position="97"/>
    </location>
</feature>
<keyword evidence="1" id="KW-0812">Transmembrane</keyword>
<comment type="caution">
    <text evidence="2">The sequence shown here is derived from an EMBL/GenBank/DDBJ whole genome shotgun (WGS) entry which is preliminary data.</text>
</comment>
<reference evidence="2" key="2">
    <citation type="journal article" date="2021" name="PeerJ">
        <title>Extensive microbial diversity within the chicken gut microbiome revealed by metagenomics and culture.</title>
        <authorList>
            <person name="Gilroy R."/>
            <person name="Ravi A."/>
            <person name="Getino M."/>
            <person name="Pursley I."/>
            <person name="Horton D.L."/>
            <person name="Alikhan N.F."/>
            <person name="Baker D."/>
            <person name="Gharbi K."/>
            <person name="Hall N."/>
            <person name="Watson M."/>
            <person name="Adriaenssens E.M."/>
            <person name="Foster-Nyarko E."/>
            <person name="Jarju S."/>
            <person name="Secka A."/>
            <person name="Antonio M."/>
            <person name="Oren A."/>
            <person name="Chaudhuri R.R."/>
            <person name="La Ragione R."/>
            <person name="Hildebrand F."/>
            <person name="Pallen M.J."/>
        </authorList>
    </citation>
    <scope>NUCLEOTIDE SEQUENCE</scope>
    <source>
        <strain evidence="2">ChiHcec3-11533</strain>
    </source>
</reference>
<dbReference type="InterPro" id="IPR014509">
    <property type="entry name" value="YjdF-like"/>
</dbReference>
<evidence type="ECO:0000256" key="1">
    <source>
        <dbReference type="SAM" id="Phobius"/>
    </source>
</evidence>
<sequence length="223" mass="25388">MFLLQSNLQREILFKKLYFLFAIVYSIASVALFLYYLPSGDSYHYLLSLATIVLFPGLELFYRLTGLKRSYPLDFFFALFVFMAWMLGTACQFYVWFPYFDKIMHTLSGCLTMLLALPLFYALKSSHKVEKGDCKLAIIFCILTALAVAGVWEMCEYGIHFVTGVDVQKVQTTGINDTMQDMLVCTAGALLMLPMFLRYYRTGHGGALLGACDAFIQKNFPQT</sequence>
<dbReference type="Pfam" id="PF09997">
    <property type="entry name" value="DUF2238"/>
    <property type="match status" value="1"/>
</dbReference>
<reference evidence="2" key="1">
    <citation type="submission" date="2020-10" db="EMBL/GenBank/DDBJ databases">
        <authorList>
            <person name="Gilroy R."/>
        </authorList>
    </citation>
    <scope>NUCLEOTIDE SEQUENCE</scope>
    <source>
        <strain evidence="2">ChiHcec3-11533</strain>
    </source>
</reference>
<protein>
    <recommendedName>
        <fullName evidence="4">DUF2238 domain-containing protein</fullName>
    </recommendedName>
</protein>
<feature type="transmembrane region" description="Helical" evidence="1">
    <location>
        <begin position="17"/>
        <end position="37"/>
    </location>
</feature>
<gene>
    <name evidence="2" type="ORF">IAB02_03585</name>
</gene>
<organism evidence="2 3">
    <name type="scientific">Candidatus Pullichristensenella excrementigallinarum</name>
    <dbReference type="NCBI Taxonomy" id="2840907"/>
    <lineage>
        <taxon>Bacteria</taxon>
        <taxon>Bacillati</taxon>
        <taxon>Bacillota</taxon>
        <taxon>Clostridia</taxon>
        <taxon>Candidatus Pullichristensenella</taxon>
    </lineage>
</organism>
<feature type="transmembrane region" description="Helical" evidence="1">
    <location>
        <begin position="43"/>
        <end position="62"/>
    </location>
</feature>
<feature type="transmembrane region" description="Helical" evidence="1">
    <location>
        <begin position="179"/>
        <end position="197"/>
    </location>
</feature>
<dbReference type="Proteomes" id="UP000824072">
    <property type="component" value="Unassembled WGS sequence"/>
</dbReference>
<evidence type="ECO:0000313" key="2">
    <source>
        <dbReference type="EMBL" id="HIU33623.1"/>
    </source>
</evidence>
<evidence type="ECO:0008006" key="4">
    <source>
        <dbReference type="Google" id="ProtNLM"/>
    </source>
</evidence>
<name>A0A9D1IAE5_9FIRM</name>
<dbReference type="EMBL" id="DVMU01000079">
    <property type="protein sequence ID" value="HIU33623.1"/>
    <property type="molecule type" value="Genomic_DNA"/>
</dbReference>
<feature type="transmembrane region" description="Helical" evidence="1">
    <location>
        <begin position="103"/>
        <end position="123"/>
    </location>
</feature>
<evidence type="ECO:0000313" key="3">
    <source>
        <dbReference type="Proteomes" id="UP000824072"/>
    </source>
</evidence>
<dbReference type="AlphaFoldDB" id="A0A9D1IAE5"/>
<proteinExistence type="predicted"/>
<keyword evidence="1" id="KW-0472">Membrane</keyword>
<accession>A0A9D1IAE5</accession>
<keyword evidence="1" id="KW-1133">Transmembrane helix</keyword>